<dbReference type="InterPro" id="IPR002913">
    <property type="entry name" value="START_lipid-bd_dom"/>
</dbReference>
<dbReference type="InterPro" id="IPR023393">
    <property type="entry name" value="START-like_dom_sf"/>
</dbReference>
<feature type="transmembrane region" description="Helical" evidence="2">
    <location>
        <begin position="684"/>
        <end position="707"/>
    </location>
</feature>
<feature type="transmembrane region" description="Helical" evidence="2">
    <location>
        <begin position="535"/>
        <end position="554"/>
    </location>
</feature>
<proteinExistence type="predicted"/>
<dbReference type="Gene3D" id="3.30.530.20">
    <property type="match status" value="1"/>
</dbReference>
<gene>
    <name evidence="4" type="ORF">TeGR_g5862</name>
</gene>
<evidence type="ECO:0000256" key="2">
    <source>
        <dbReference type="SAM" id="Phobius"/>
    </source>
</evidence>
<evidence type="ECO:0000313" key="4">
    <source>
        <dbReference type="EMBL" id="GMI21522.1"/>
    </source>
</evidence>
<dbReference type="Pfam" id="PF01852">
    <property type="entry name" value="START"/>
    <property type="match status" value="1"/>
</dbReference>
<dbReference type="Proteomes" id="UP001165060">
    <property type="component" value="Unassembled WGS sequence"/>
</dbReference>
<feature type="compositionally biased region" description="Basic and acidic residues" evidence="1">
    <location>
        <begin position="941"/>
        <end position="955"/>
    </location>
</feature>
<keyword evidence="5" id="KW-1185">Reference proteome</keyword>
<feature type="transmembrane region" description="Helical" evidence="2">
    <location>
        <begin position="635"/>
        <end position="658"/>
    </location>
</feature>
<feature type="compositionally biased region" description="Pro residues" evidence="1">
    <location>
        <begin position="1"/>
        <end position="21"/>
    </location>
</feature>
<feature type="region of interest" description="Disordered" evidence="1">
    <location>
        <begin position="928"/>
        <end position="955"/>
    </location>
</feature>
<protein>
    <recommendedName>
        <fullName evidence="3">START domain-containing protein</fullName>
    </recommendedName>
</protein>
<keyword evidence="2" id="KW-0472">Membrane</keyword>
<keyword evidence="2" id="KW-0812">Transmembrane</keyword>
<name>A0ABQ6M889_9STRA</name>
<feature type="domain" description="START" evidence="3">
    <location>
        <begin position="246"/>
        <end position="326"/>
    </location>
</feature>
<organism evidence="4 5">
    <name type="scientific">Tetraparma gracilis</name>
    <dbReference type="NCBI Taxonomy" id="2962635"/>
    <lineage>
        <taxon>Eukaryota</taxon>
        <taxon>Sar</taxon>
        <taxon>Stramenopiles</taxon>
        <taxon>Ochrophyta</taxon>
        <taxon>Bolidophyceae</taxon>
        <taxon>Parmales</taxon>
        <taxon>Triparmaceae</taxon>
        <taxon>Tetraparma</taxon>
    </lineage>
</organism>
<feature type="region of interest" description="Disordered" evidence="1">
    <location>
        <begin position="1"/>
        <end position="65"/>
    </location>
</feature>
<keyword evidence="2" id="KW-1133">Transmembrane helix</keyword>
<evidence type="ECO:0000256" key="1">
    <source>
        <dbReference type="SAM" id="MobiDB-lite"/>
    </source>
</evidence>
<feature type="transmembrane region" description="Helical" evidence="2">
    <location>
        <begin position="811"/>
        <end position="835"/>
    </location>
</feature>
<feature type="transmembrane region" description="Helical" evidence="2">
    <location>
        <begin position="779"/>
        <end position="799"/>
    </location>
</feature>
<feature type="compositionally biased region" description="Polar residues" evidence="1">
    <location>
        <begin position="30"/>
        <end position="47"/>
    </location>
</feature>
<evidence type="ECO:0000313" key="5">
    <source>
        <dbReference type="Proteomes" id="UP001165060"/>
    </source>
</evidence>
<evidence type="ECO:0000259" key="3">
    <source>
        <dbReference type="Pfam" id="PF01852"/>
    </source>
</evidence>
<accession>A0ABQ6M889</accession>
<comment type="caution">
    <text evidence="4">The sequence shown here is derived from an EMBL/GenBank/DDBJ whole genome shotgun (WGS) entry which is preliminary data.</text>
</comment>
<sequence>MPAPSIPAPSSNPLPSNPLPSNPLLERIKSAQSSLASNPILRATSNKQDNDEPDDAQTHRSVGVDPDFYDMVDDNIISILLDACKPLFDLVSANTNSNPSTMKHADLVMITANLIIAAGFKMKEQARQEMAEEDLGGGMFDDVVRDVRKAAATYALPQVYDADEQETLDSQLALHDAPDKSLKKYKTGTKLYSCELADTGHGVKVIAYWMGHVANYTNFESDEKVHTILGERRNDHSLVVMTPVPIPAPLSNREVVLRSLWKQMDENSYFVSQASYKHQDFPFRPGVVRMSVTRTFKLFKTGPNLTLVEWSADFNLGGSIPRSINDAVMIPKIVSSQINFAKFFTCVRPADSFDEGDGTVFGRLLFLQLHKHRKNEDFLNEKILDTIRTTNVLRSAQAKYRFFDEFLFHIIKNKMKMGASQTSFVVKTPLVALTANEAGRIARSFPMVMMANATAAAAVDEFIMTYVALVELDREYVWFRPMLTAIATELMSAVAWGVKFRAYLGAGVSAADGLSDAYMIKAFYDMGDTANAKGLLAMVGANLVWQMGIVYIQVQGLKKNRWRTMLFEMLTVVSFVKPGMDAYRVASGAEQLPGAADTPLTEMIWTKMGELFFEAIPGLVLQLVALLNAEQVSKVAIGSIVISTASTALTATTMFWDVDIDPGTRKRNPDWIGLVPDLNRGSAFAALFFMSAFQVIAKAAAVALLAVTNRTWLLRYVVTDHALHFVYRVARNDAVMYPPMPPAVSYCVVAPLGRVVIKTITDFTGYFNARLPLMLGGSYWLFNLAMGQASVLACVHLYLEYAPGDSAGKVAAGTLWAGAGALAAGWLTTFTYFVFRVAVPKYRHTLWSWTSGRQCVHDYFLKGWDDESKFSIFGCNLLLWESDIGEEVRAWTAENWARWKEEKPAWFKPEQVPDHFIPAAELAQLGHNRKRRGSAAGSVRESFREVSVREEGGGE</sequence>
<reference evidence="4 5" key="1">
    <citation type="journal article" date="2023" name="Commun. Biol.">
        <title>Genome analysis of Parmales, the sister group of diatoms, reveals the evolutionary specialization of diatoms from phago-mixotrophs to photoautotrophs.</title>
        <authorList>
            <person name="Ban H."/>
            <person name="Sato S."/>
            <person name="Yoshikawa S."/>
            <person name="Yamada K."/>
            <person name="Nakamura Y."/>
            <person name="Ichinomiya M."/>
            <person name="Sato N."/>
            <person name="Blanc-Mathieu R."/>
            <person name="Endo H."/>
            <person name="Kuwata A."/>
            <person name="Ogata H."/>
        </authorList>
    </citation>
    <scope>NUCLEOTIDE SEQUENCE [LARGE SCALE GENOMIC DNA]</scope>
</reference>
<dbReference type="SUPFAM" id="SSF55961">
    <property type="entry name" value="Bet v1-like"/>
    <property type="match status" value="1"/>
</dbReference>
<dbReference type="EMBL" id="BRYB01001250">
    <property type="protein sequence ID" value="GMI21522.1"/>
    <property type="molecule type" value="Genomic_DNA"/>
</dbReference>